<feature type="region of interest" description="Disordered" evidence="2">
    <location>
        <begin position="1"/>
        <end position="106"/>
    </location>
</feature>
<dbReference type="OrthoDB" id="5428898at2759"/>
<keyword evidence="1" id="KW-0175">Coiled coil</keyword>
<dbReference type="AlphaFoldDB" id="A0A6G1GI77"/>
<keyword evidence="4" id="KW-1185">Reference proteome</keyword>
<sequence>MVNERSNSMNLNRSTLGLSGFPGTSAQRPLGMMSAQQQQQNLLETQETLNDENSAPFDAATNDNVFDSSDEDEAPIETRKRQNRHARFGSPHRRPSRSPEKRMEKLNNKHRRFTFERDEAEFTVVEHVTSEEGNNYQDREVSRFTNAEEFNSAITQGGLEGIYKATIAGLNELKFANQQVEDLSKELEAVDEEKRVLSSSLLRWEQDLKTLTDQKDSQARDLDRVRVAKSTYRAELKQARARIEELEKLVEKYIPINDQSPPFDSSDDDAADSRRAIPRRTGTPASSRPETSNNKWPDIKEFYGDTGKQRDEYPQWKLSILSKFRNSYAMFTNEQAKIDYVRDKCKATAFSIVETRADLDGLNPYNTFDEMIQDLDSMFAEHDPKAKADNQMHSASFAMKKNERFDTFLARFTKNAAILQLSDDAKISTCKRLLNSQLKEKISDGTAYSSYSEFIRRCKQCDLDLTTIRNEKAEEDKRTGNTIGGTGRGQGRTTSSIRSTIPRIGGKQTTLTRPQPLIGKLMKIGACFKCGEKGHRHFYDNAPCKTSTTLSDDAISAKINFVDVAELPAEDGYGQSEN</sequence>
<protein>
    <recommendedName>
        <fullName evidence="5">CCHC-type domain-containing protein</fullName>
    </recommendedName>
</protein>
<dbReference type="Proteomes" id="UP000800041">
    <property type="component" value="Unassembled WGS sequence"/>
</dbReference>
<proteinExistence type="predicted"/>
<gene>
    <name evidence="3" type="ORF">K402DRAFT_275865</name>
</gene>
<evidence type="ECO:0000256" key="2">
    <source>
        <dbReference type="SAM" id="MobiDB-lite"/>
    </source>
</evidence>
<feature type="compositionally biased region" description="Basic residues" evidence="2">
    <location>
        <begin position="81"/>
        <end position="96"/>
    </location>
</feature>
<feature type="compositionally biased region" description="Basic and acidic residues" evidence="2">
    <location>
        <begin position="97"/>
        <end position="106"/>
    </location>
</feature>
<dbReference type="EMBL" id="ML977232">
    <property type="protein sequence ID" value="KAF1980655.1"/>
    <property type="molecule type" value="Genomic_DNA"/>
</dbReference>
<accession>A0A6G1GI77</accession>
<evidence type="ECO:0000313" key="4">
    <source>
        <dbReference type="Proteomes" id="UP000800041"/>
    </source>
</evidence>
<name>A0A6G1GI77_9PEZI</name>
<feature type="compositionally biased region" description="Low complexity" evidence="2">
    <location>
        <begin position="36"/>
        <end position="48"/>
    </location>
</feature>
<feature type="compositionally biased region" description="Basic and acidic residues" evidence="2">
    <location>
        <begin position="297"/>
        <end position="306"/>
    </location>
</feature>
<feature type="compositionally biased region" description="Low complexity" evidence="2">
    <location>
        <begin position="491"/>
        <end position="506"/>
    </location>
</feature>
<feature type="coiled-coil region" evidence="1">
    <location>
        <begin position="170"/>
        <end position="249"/>
    </location>
</feature>
<feature type="region of interest" description="Disordered" evidence="2">
    <location>
        <begin position="257"/>
        <end position="306"/>
    </location>
</feature>
<evidence type="ECO:0008006" key="5">
    <source>
        <dbReference type="Google" id="ProtNLM"/>
    </source>
</evidence>
<feature type="region of interest" description="Disordered" evidence="2">
    <location>
        <begin position="477"/>
        <end position="512"/>
    </location>
</feature>
<evidence type="ECO:0000256" key="1">
    <source>
        <dbReference type="SAM" id="Coils"/>
    </source>
</evidence>
<reference evidence="3" key="1">
    <citation type="journal article" date="2020" name="Stud. Mycol.">
        <title>101 Dothideomycetes genomes: a test case for predicting lifestyles and emergence of pathogens.</title>
        <authorList>
            <person name="Haridas S."/>
            <person name="Albert R."/>
            <person name="Binder M."/>
            <person name="Bloem J."/>
            <person name="Labutti K."/>
            <person name="Salamov A."/>
            <person name="Andreopoulos B."/>
            <person name="Baker S."/>
            <person name="Barry K."/>
            <person name="Bills G."/>
            <person name="Bluhm B."/>
            <person name="Cannon C."/>
            <person name="Castanera R."/>
            <person name="Culley D."/>
            <person name="Daum C."/>
            <person name="Ezra D."/>
            <person name="Gonzalez J."/>
            <person name="Henrissat B."/>
            <person name="Kuo A."/>
            <person name="Liang C."/>
            <person name="Lipzen A."/>
            <person name="Lutzoni F."/>
            <person name="Magnuson J."/>
            <person name="Mondo S."/>
            <person name="Nolan M."/>
            <person name="Ohm R."/>
            <person name="Pangilinan J."/>
            <person name="Park H.-J."/>
            <person name="Ramirez L."/>
            <person name="Alfaro M."/>
            <person name="Sun H."/>
            <person name="Tritt A."/>
            <person name="Yoshinaga Y."/>
            <person name="Zwiers L.-H."/>
            <person name="Turgeon B."/>
            <person name="Goodwin S."/>
            <person name="Spatafora J."/>
            <person name="Crous P."/>
            <person name="Grigoriev I."/>
        </authorList>
    </citation>
    <scope>NUCLEOTIDE SEQUENCE</scope>
    <source>
        <strain evidence="3">CBS 113979</strain>
    </source>
</reference>
<organism evidence="3 4">
    <name type="scientific">Aulographum hederae CBS 113979</name>
    <dbReference type="NCBI Taxonomy" id="1176131"/>
    <lineage>
        <taxon>Eukaryota</taxon>
        <taxon>Fungi</taxon>
        <taxon>Dikarya</taxon>
        <taxon>Ascomycota</taxon>
        <taxon>Pezizomycotina</taxon>
        <taxon>Dothideomycetes</taxon>
        <taxon>Pleosporomycetidae</taxon>
        <taxon>Aulographales</taxon>
        <taxon>Aulographaceae</taxon>
    </lineage>
</organism>
<evidence type="ECO:0000313" key="3">
    <source>
        <dbReference type="EMBL" id="KAF1980655.1"/>
    </source>
</evidence>
<feature type="compositionally biased region" description="Polar residues" evidence="2">
    <location>
        <begin position="1"/>
        <end position="27"/>
    </location>
</feature>
<feature type="compositionally biased region" description="Polar residues" evidence="2">
    <location>
        <begin position="283"/>
        <end position="295"/>
    </location>
</feature>